<protein>
    <submittedName>
        <fullName evidence="8">Putative 2-hydroxyacid-family dehydrogenase</fullName>
    </submittedName>
</protein>
<dbReference type="GeneID" id="93729799"/>
<name>E2Q2H8_STRCL</name>
<dbReference type="AlphaFoldDB" id="E2Q2H8"/>
<dbReference type="Pfam" id="PF02826">
    <property type="entry name" value="2-Hacid_dh_C"/>
    <property type="match status" value="1"/>
</dbReference>
<gene>
    <name evidence="8" type="ORF">SCLAV_3694</name>
</gene>
<evidence type="ECO:0000256" key="4">
    <source>
        <dbReference type="RuleBase" id="RU003719"/>
    </source>
</evidence>
<dbReference type="OrthoDB" id="4324715at2"/>
<evidence type="ECO:0000313" key="9">
    <source>
        <dbReference type="Proteomes" id="UP000002357"/>
    </source>
</evidence>
<dbReference type="EMBL" id="CM000913">
    <property type="protein sequence ID" value="EFG08766.1"/>
    <property type="molecule type" value="Genomic_DNA"/>
</dbReference>
<comment type="similarity">
    <text evidence="1 4">Belongs to the D-isomer specific 2-hydroxyacid dehydrogenase family.</text>
</comment>
<dbReference type="SUPFAM" id="SSF52283">
    <property type="entry name" value="Formate/glycerate dehydrogenase catalytic domain-like"/>
    <property type="match status" value="1"/>
</dbReference>
<proteinExistence type="inferred from homology"/>
<feature type="compositionally biased region" description="Basic and acidic residues" evidence="5">
    <location>
        <begin position="23"/>
        <end position="38"/>
    </location>
</feature>
<dbReference type="Gene3D" id="3.40.50.720">
    <property type="entry name" value="NAD(P)-binding Rossmann-like Domain"/>
    <property type="match status" value="2"/>
</dbReference>
<dbReference type="Pfam" id="PF00389">
    <property type="entry name" value="2-Hacid_dh"/>
    <property type="match status" value="1"/>
</dbReference>
<evidence type="ECO:0000313" key="8">
    <source>
        <dbReference type="EMBL" id="EFG08766.1"/>
    </source>
</evidence>
<feature type="domain" description="D-isomer specific 2-hydroxyacid dehydrogenase catalytic" evidence="6">
    <location>
        <begin position="73"/>
        <end position="361"/>
    </location>
</feature>
<accession>E2Q2H8</accession>
<dbReference type="InterPro" id="IPR029753">
    <property type="entry name" value="D-isomer_DH_CS"/>
</dbReference>
<dbReference type="GO" id="GO:0030267">
    <property type="term" value="F:glyoxylate reductase (NADPH) activity"/>
    <property type="evidence" value="ECO:0007669"/>
    <property type="project" value="TreeGrafter"/>
</dbReference>
<evidence type="ECO:0000256" key="5">
    <source>
        <dbReference type="SAM" id="MobiDB-lite"/>
    </source>
</evidence>
<dbReference type="SUPFAM" id="SSF51735">
    <property type="entry name" value="NAD(P)-binding Rossmann-fold domains"/>
    <property type="match status" value="1"/>
</dbReference>
<reference evidence="8 9" key="1">
    <citation type="journal article" date="2010" name="Genome Biol. Evol.">
        <title>The sequence of a 1.8-mb bacterial linear plasmid reveals a rich evolutionary reservoir of secondary metabolic pathways.</title>
        <authorList>
            <person name="Medema M.H."/>
            <person name="Trefzer A."/>
            <person name="Kovalchuk A."/>
            <person name="van den Berg M."/>
            <person name="Mueller U."/>
            <person name="Heijne W."/>
            <person name="Wu L."/>
            <person name="Alam M.T."/>
            <person name="Ronning C.M."/>
            <person name="Nierman W.C."/>
            <person name="Bovenberg R.A.L."/>
            <person name="Breitling R."/>
            <person name="Takano E."/>
        </authorList>
    </citation>
    <scope>NUCLEOTIDE SEQUENCE [LARGE SCALE GENOMIC DNA]</scope>
    <source>
        <strain evidence="9">ATCC 27064 / DSM 738 / JCM 4710 / NBRC 13307 / NCIMB 12785 / NRRL 3585 / VKM Ac-602</strain>
    </source>
</reference>
<feature type="domain" description="D-isomer specific 2-hydroxyacid dehydrogenase NAD-binding" evidence="7">
    <location>
        <begin position="157"/>
        <end position="330"/>
    </location>
</feature>
<dbReference type="InterPro" id="IPR006139">
    <property type="entry name" value="D-isomer_2_OHA_DH_cat_dom"/>
</dbReference>
<dbReference type="CDD" id="cd12167">
    <property type="entry name" value="2-Hacid_dh_8"/>
    <property type="match status" value="1"/>
</dbReference>
<dbReference type="PANTHER" id="PTHR10996">
    <property type="entry name" value="2-HYDROXYACID DEHYDROGENASE-RELATED"/>
    <property type="match status" value="1"/>
</dbReference>
<dbReference type="STRING" id="1901.BB341_10210"/>
<evidence type="ECO:0000256" key="3">
    <source>
        <dbReference type="ARBA" id="ARBA00023027"/>
    </source>
</evidence>
<dbReference type="InterPro" id="IPR036291">
    <property type="entry name" value="NAD(P)-bd_dom_sf"/>
</dbReference>
<evidence type="ECO:0000259" key="7">
    <source>
        <dbReference type="Pfam" id="PF02826"/>
    </source>
</evidence>
<dbReference type="KEGG" id="sclf:BB341_10210"/>
<sequence length="370" mass="39120">MEHAEHAGHVEHAAHTGHTRHTGRGERVAHGPDGDRPEVLLAMGPGVAERLFTAEQRARLTALVRTDPGLTAHDLTAPTPAVAAALSTADALLTCWGAPVIGSAALAAAPRLRAVVHAAGSVRHHVTAACWDRGIAVSSAASANALPVAEYTLAAILLAGKRVLESARRYTRARTRPDWRQAPADLGNYRRTVGIVGASRVGRRVIGLLRPFDLRVLLYDPCTGDAEAAALGVRRTGLDELCGSSDIVSVHAPELPETFHLIDGPRLALMRDGATLINTARGSLVDEGALLAELVSGRLSAVLDVTDPEPPAPDSLLYTLPNVLLTPHVAGSLGGEVHRLAERALDELERFARGLPFASPVRRDELRYGA</sequence>
<dbReference type="PROSITE" id="PS00670">
    <property type="entry name" value="D_2_HYDROXYACID_DH_2"/>
    <property type="match status" value="1"/>
</dbReference>
<evidence type="ECO:0000256" key="1">
    <source>
        <dbReference type="ARBA" id="ARBA00005854"/>
    </source>
</evidence>
<dbReference type="PANTHER" id="PTHR10996:SF178">
    <property type="entry name" value="2-HYDROXYACID DEHYDROGENASE YGL185C-RELATED"/>
    <property type="match status" value="1"/>
</dbReference>
<dbReference type="GO" id="GO:0016618">
    <property type="term" value="F:hydroxypyruvate reductase [NAD(P)H] activity"/>
    <property type="evidence" value="ECO:0007669"/>
    <property type="project" value="TreeGrafter"/>
</dbReference>
<dbReference type="GO" id="GO:0051287">
    <property type="term" value="F:NAD binding"/>
    <property type="evidence" value="ECO:0007669"/>
    <property type="project" value="InterPro"/>
</dbReference>
<dbReference type="eggNOG" id="COG0111">
    <property type="taxonomic scope" value="Bacteria"/>
</dbReference>
<evidence type="ECO:0000259" key="6">
    <source>
        <dbReference type="Pfam" id="PF00389"/>
    </source>
</evidence>
<dbReference type="InterPro" id="IPR050223">
    <property type="entry name" value="D-isomer_2-hydroxyacid_DH"/>
</dbReference>
<keyword evidence="3" id="KW-0520">NAD</keyword>
<dbReference type="InterPro" id="IPR006140">
    <property type="entry name" value="D-isomer_DH_NAD-bd"/>
</dbReference>
<keyword evidence="2 4" id="KW-0560">Oxidoreductase</keyword>
<dbReference type="RefSeq" id="WP_003961529.1">
    <property type="nucleotide sequence ID" value="NZ_CM000913.1"/>
</dbReference>
<dbReference type="GO" id="GO:0005829">
    <property type="term" value="C:cytosol"/>
    <property type="evidence" value="ECO:0007669"/>
    <property type="project" value="TreeGrafter"/>
</dbReference>
<feature type="region of interest" description="Disordered" evidence="5">
    <location>
        <begin position="1"/>
        <end position="39"/>
    </location>
</feature>
<evidence type="ECO:0000256" key="2">
    <source>
        <dbReference type="ARBA" id="ARBA00023002"/>
    </source>
</evidence>
<dbReference type="Proteomes" id="UP000002357">
    <property type="component" value="Chromosome"/>
</dbReference>
<keyword evidence="9" id="KW-1185">Reference proteome</keyword>
<feature type="compositionally biased region" description="Basic and acidic residues" evidence="5">
    <location>
        <begin position="1"/>
        <end position="14"/>
    </location>
</feature>
<organism evidence="8 9">
    <name type="scientific">Streptomyces clavuligerus</name>
    <dbReference type="NCBI Taxonomy" id="1901"/>
    <lineage>
        <taxon>Bacteria</taxon>
        <taxon>Bacillati</taxon>
        <taxon>Actinomycetota</taxon>
        <taxon>Actinomycetes</taxon>
        <taxon>Kitasatosporales</taxon>
        <taxon>Streptomycetaceae</taxon>
        <taxon>Streptomyces</taxon>
    </lineage>
</organism>